<dbReference type="SMART" id="SM01359">
    <property type="entry name" value="A2M_N_2"/>
    <property type="match status" value="1"/>
</dbReference>
<dbReference type="CDD" id="cd02896">
    <property type="entry name" value="complement_C3_C4_C5"/>
    <property type="match status" value="1"/>
</dbReference>
<dbReference type="InterPro" id="IPR040839">
    <property type="entry name" value="MG4"/>
</dbReference>
<dbReference type="GO" id="GO:0005615">
    <property type="term" value="C:extracellular space"/>
    <property type="evidence" value="ECO:0007669"/>
    <property type="project" value="InterPro"/>
</dbReference>
<feature type="signal peptide" evidence="6">
    <location>
        <begin position="1"/>
        <end position="20"/>
    </location>
</feature>
<dbReference type="Pfam" id="PF01759">
    <property type="entry name" value="NTR"/>
    <property type="match status" value="1"/>
</dbReference>
<keyword evidence="6" id="KW-0732">Signal</keyword>
<dbReference type="FunFam" id="2.60.40.690:FF:000002">
    <property type="entry name" value="Complement C4 isoform-A"/>
    <property type="match status" value="1"/>
</dbReference>
<evidence type="ECO:0000259" key="8">
    <source>
        <dbReference type="PROSITE" id="PS50189"/>
    </source>
</evidence>
<dbReference type="Gene3D" id="2.60.40.1930">
    <property type="match status" value="3"/>
</dbReference>
<dbReference type="InterPro" id="IPR041555">
    <property type="entry name" value="MG3"/>
</dbReference>
<evidence type="ECO:0000313" key="9">
    <source>
        <dbReference type="EMBL" id="KAK1795279.1"/>
    </source>
</evidence>
<keyword evidence="10" id="KW-1185">Reference proteome</keyword>
<dbReference type="PANTHER" id="PTHR11412:SF144">
    <property type="entry name" value="COMPLEMENT C4-B"/>
    <property type="match status" value="1"/>
</dbReference>
<dbReference type="InterPro" id="IPR050473">
    <property type="entry name" value="A2M/Complement_sys"/>
</dbReference>
<dbReference type="InterPro" id="IPR009048">
    <property type="entry name" value="A-macroglobulin_rcpt-bd"/>
</dbReference>
<dbReference type="Gene3D" id="1.20.91.20">
    <property type="entry name" value="Anaphylotoxins (complement system)"/>
    <property type="match status" value="1"/>
</dbReference>
<dbReference type="GO" id="GO:0004866">
    <property type="term" value="F:endopeptidase inhibitor activity"/>
    <property type="evidence" value="ECO:0007669"/>
    <property type="project" value="InterPro"/>
</dbReference>
<evidence type="ECO:0000256" key="2">
    <source>
        <dbReference type="ARBA" id="ARBA00022525"/>
    </source>
</evidence>
<evidence type="ECO:0000256" key="1">
    <source>
        <dbReference type="ARBA" id="ARBA00004613"/>
    </source>
</evidence>
<evidence type="ECO:0000256" key="5">
    <source>
        <dbReference type="SAM" id="Phobius"/>
    </source>
</evidence>
<evidence type="ECO:0000313" key="10">
    <source>
        <dbReference type="Proteomes" id="UP001239994"/>
    </source>
</evidence>
<reference evidence="9" key="1">
    <citation type="submission" date="2023-03" db="EMBL/GenBank/DDBJ databases">
        <title>Electrophorus voltai genome.</title>
        <authorList>
            <person name="Bian C."/>
        </authorList>
    </citation>
    <scope>NUCLEOTIDE SEQUENCE</scope>
    <source>
        <strain evidence="9">CB-2022</strain>
        <tissue evidence="9">Muscle</tissue>
    </source>
</reference>
<dbReference type="FunFam" id="2.40.50.120:FF:000013">
    <property type="entry name" value="Complement C3"/>
    <property type="match status" value="1"/>
</dbReference>
<dbReference type="SMART" id="SM00643">
    <property type="entry name" value="C345C"/>
    <property type="match status" value="1"/>
</dbReference>
<name>A0AAD8ZBM4_9TELE</name>
<dbReference type="InterPro" id="IPR011625">
    <property type="entry name" value="A2M_N_BRD"/>
</dbReference>
<keyword evidence="4" id="KW-1015">Disulfide bond</keyword>
<dbReference type="Gene3D" id="2.40.50.120">
    <property type="match status" value="1"/>
</dbReference>
<dbReference type="GO" id="GO:0006956">
    <property type="term" value="P:complement activation"/>
    <property type="evidence" value="ECO:0007669"/>
    <property type="project" value="TreeGrafter"/>
</dbReference>
<proteinExistence type="predicted"/>
<dbReference type="Gene3D" id="2.60.120.1540">
    <property type="match status" value="2"/>
</dbReference>
<dbReference type="Gene3D" id="6.20.50.160">
    <property type="match status" value="1"/>
</dbReference>
<accession>A0AAD8ZBM4</accession>
<dbReference type="Gene3D" id="2.60.40.690">
    <property type="entry name" value="Alpha-macroglobulin, receptor-binding domain"/>
    <property type="match status" value="1"/>
</dbReference>
<dbReference type="Gene3D" id="2.60.40.1940">
    <property type="match status" value="1"/>
</dbReference>
<dbReference type="Pfam" id="PF17791">
    <property type="entry name" value="MG3"/>
    <property type="match status" value="1"/>
</dbReference>
<dbReference type="Pfam" id="PF07677">
    <property type="entry name" value="A2M_recep"/>
    <property type="match status" value="1"/>
</dbReference>
<dbReference type="Pfam" id="PF07703">
    <property type="entry name" value="A2M_BRD"/>
    <property type="match status" value="1"/>
</dbReference>
<protein>
    <recommendedName>
        <fullName evidence="11">Complement 4B (Chido blood group)</fullName>
    </recommendedName>
</protein>
<evidence type="ECO:0000256" key="3">
    <source>
        <dbReference type="ARBA" id="ARBA00022966"/>
    </source>
</evidence>
<dbReference type="Gene3D" id="1.50.10.20">
    <property type="match status" value="1"/>
</dbReference>
<comment type="subcellular location">
    <subcellularLocation>
        <location evidence="1">Secreted</location>
    </subcellularLocation>
</comment>
<feature type="transmembrane region" description="Helical" evidence="5">
    <location>
        <begin position="162"/>
        <end position="181"/>
    </location>
</feature>
<feature type="domain" description="NTR" evidence="8">
    <location>
        <begin position="1593"/>
        <end position="1738"/>
    </location>
</feature>
<sequence>MGCLLYLFLCLICFAQSITAQRFLVTAPSVFHVGVKEQVSVQVCASLMNSPVTCLLEQEVGSVPMSNRETTHITQEGQVRILEIEVNAKKAAELLSANGEPPYLNLVCNIGGIKRKQTRVLISQHRGYIFIQTDQPVYNPTQKVQYRIFLLDHAMRPKSDDIYVYLICFLPVFFFFYFGDFDRMQREALSRRPYTMSAMAFSLGISIFLMFRSSRFMLQVTLFRPGVWKIKAHSKGDDRNATIREFKVQKFVLPSFSVSIEPEAGYLLVSTESFKFTIDALYSYGKTISGGFHCRFGVKEETDIKFIKGLEITGPVKKGKAEVTIQVSELKDKLLPMELESLAQKGALFYAAATVTDTISGEVQESEIFLPIVSQRYKVDLSRTRSHYTPNVPFDLVVMVSTPNGPPAAHVQVSIDVPVATEKSKTQHTNEEGMTIFTVNLEAILPVISFEITVDGFKLTKEVSRVTSLRNSFLYISVTNKVVLPGDSLNVAFNILNGNPEDGRIYYMVLNKGILKKTSSLIAADLTKTSLAVSSDMTPSFRLIGYYYDTNGEIIADSVWVDVKDVCEGKIEVTENEPRNFYSPGNPIDINIDVGKQSDARVALLAVDKAIYALNAQNKLTPKQVFSSMQSYDLGCSYGGGTDTAAVFNGAGLAFISHSQTVRSQMRRGFGCESGFRRQRRSIDLHKQMAEKGEVMSGTHESMYKNTTLKKCCRHGLTLIPMRLTCEERKKRIVRTESAACVEAFMKCCQFATQLREKKRQEDIRSGHGRSTNIDYIEDFFENDVDHIRRSFPPSFEFRDFKVNGKTTYKIYAPDSITTWEVQAVSLSSSHGFCVAKPVDIRVFKELFVSLRLPYSVKRNEQLALLVVIYNYGTHERQLAVHMKQVDGLCSPGASSTASYTNVNLGPQSSETVTFSAVPLIDGEIPITIVLYDREMEMGVDAIQRTLLVMTEGVRMQEEKSFMINLDGRSSKYIHIDGMFPNSTVPETDTNVFVKIEGEPFSMSAALPLLSPSSVERLIRAPIGCAEQTMIRMSPTALSIRFLDSSSHWLELAAGSRDTALDHLEKGYERILTFKKPDGSYGAWQGHPTSNWLTALVVKVLSLASNLVTTANQRIISQVDIQDAAMYLIKKQNDDGSFTDPNPVIHREMQGGIGGMEQDASLTAFVTVALNHSLPFLGQNTQPVEDSISRATDYLLLRIGELERPYAVAITAYCLSTCLKNHALALSAWMKLKSLAVVEGECKVWRAREESRVAEERQAHLVPPAMALTVETTAYALLTALVQGDLEEAKAAACFLSTQENYEGGFRSTQDTIMALEALSMYTVQKPASAFDGISAQFTSPLRNTMEKVVLNKKDEKVEAELKRLLGGDITAKLSGNGDVKIKVAKAYYALDPYNACDHISIDVTVKGKVEYTAQVMANYNYYGDGDYEDGEMEEGDSPRSAIEWFDARSRRRRDTEGSSEDTVVYEVCVSHSLERNISGMAVADITLLSGFEPIVEELDKLKDLSDKYISHYEVSKGRVLLYFNEILDGRECITFEAKQTVPIGLVQPAPATFYDYYEPDRRCSVFYSAPKRSKMVSVLCSEDVCQCAERPCFKEKKSLESLIQKGDRFKFACYYPVVDYGFVVTVLSVDEASNFQLFSTNVTEVLKNNRDTTVDVGDIRVFAKRKHCKGQLETGKTYLIMGNDGSTTDSRGQMQYLLDSNTWVEQKFDAKVCKASVNRKFCKELKDFLREYQINGCSQ</sequence>
<dbReference type="InterPro" id="IPR018081">
    <property type="entry name" value="Anaphylatoxin_comp_syst"/>
</dbReference>
<dbReference type="PROSITE" id="PS01178">
    <property type="entry name" value="ANAPHYLATOXIN_2"/>
    <property type="match status" value="1"/>
</dbReference>
<dbReference type="InterPro" id="IPR011626">
    <property type="entry name" value="Alpha-macroglobulin_TED"/>
</dbReference>
<dbReference type="CDD" id="cd00017">
    <property type="entry name" value="ANATO"/>
    <property type="match status" value="1"/>
</dbReference>
<dbReference type="EMBL" id="JAROKS010000016">
    <property type="protein sequence ID" value="KAK1795279.1"/>
    <property type="molecule type" value="Genomic_DNA"/>
</dbReference>
<dbReference type="CDD" id="cd03584">
    <property type="entry name" value="NTR_complement_C4"/>
    <property type="match status" value="1"/>
</dbReference>
<dbReference type="InterPro" id="IPR001599">
    <property type="entry name" value="Macroglobln_a2"/>
</dbReference>
<feature type="domain" description="Anaphylatoxin-like" evidence="7">
    <location>
        <begin position="712"/>
        <end position="749"/>
    </location>
</feature>
<dbReference type="InterPro" id="IPR013783">
    <property type="entry name" value="Ig-like_fold"/>
</dbReference>
<dbReference type="SUPFAM" id="SSF48239">
    <property type="entry name" value="Terpenoid cyclases/Protein prenyltransferases"/>
    <property type="match status" value="1"/>
</dbReference>
<evidence type="ECO:0008006" key="11">
    <source>
        <dbReference type="Google" id="ProtNLM"/>
    </source>
</evidence>
<keyword evidence="3" id="KW-0882">Thioester bond</keyword>
<dbReference type="SMART" id="SM01419">
    <property type="entry name" value="Thiol-ester_cl"/>
    <property type="match status" value="1"/>
</dbReference>
<keyword evidence="2" id="KW-0964">Secreted</keyword>
<dbReference type="SMART" id="SM01360">
    <property type="entry name" value="A2M"/>
    <property type="match status" value="1"/>
</dbReference>
<dbReference type="InterPro" id="IPR036595">
    <property type="entry name" value="A-macroglobulin_rcpt-bd_sf"/>
</dbReference>
<feature type="chain" id="PRO_5041907637" description="Complement 4B (Chido blood group)" evidence="6">
    <location>
        <begin position="21"/>
        <end position="1740"/>
    </location>
</feature>
<dbReference type="Proteomes" id="UP001239994">
    <property type="component" value="Unassembled WGS sequence"/>
</dbReference>
<dbReference type="InterPro" id="IPR008930">
    <property type="entry name" value="Terpenoid_cyclase/PrenylTrfase"/>
</dbReference>
<keyword evidence="5" id="KW-0472">Membrane</keyword>
<evidence type="ECO:0000256" key="6">
    <source>
        <dbReference type="SAM" id="SignalP"/>
    </source>
</evidence>
<dbReference type="Pfam" id="PF17789">
    <property type="entry name" value="MG4"/>
    <property type="match status" value="1"/>
</dbReference>
<gene>
    <name evidence="9" type="ORF">P4O66_010457</name>
</gene>
<dbReference type="InterPro" id="IPR001134">
    <property type="entry name" value="Netrin_domain"/>
</dbReference>
<dbReference type="Gene3D" id="2.60.40.10">
    <property type="entry name" value="Immunoglobulins"/>
    <property type="match status" value="2"/>
</dbReference>
<dbReference type="Pfam" id="PF07678">
    <property type="entry name" value="TED_complement"/>
    <property type="match status" value="1"/>
</dbReference>
<organism evidence="9 10">
    <name type="scientific">Electrophorus voltai</name>
    <dbReference type="NCBI Taxonomy" id="2609070"/>
    <lineage>
        <taxon>Eukaryota</taxon>
        <taxon>Metazoa</taxon>
        <taxon>Chordata</taxon>
        <taxon>Craniata</taxon>
        <taxon>Vertebrata</taxon>
        <taxon>Euteleostomi</taxon>
        <taxon>Actinopterygii</taxon>
        <taxon>Neopterygii</taxon>
        <taxon>Teleostei</taxon>
        <taxon>Ostariophysi</taxon>
        <taxon>Gymnotiformes</taxon>
        <taxon>Gymnotoidei</taxon>
        <taxon>Gymnotidae</taxon>
        <taxon>Electrophorus</taxon>
    </lineage>
</organism>
<dbReference type="SUPFAM" id="SSF49410">
    <property type="entry name" value="Alpha-macroglobulin receptor domain"/>
    <property type="match status" value="1"/>
</dbReference>
<keyword evidence="5" id="KW-1133">Transmembrane helix</keyword>
<dbReference type="PANTHER" id="PTHR11412">
    <property type="entry name" value="MACROGLOBULIN / COMPLEMENT"/>
    <property type="match status" value="1"/>
</dbReference>
<dbReference type="InterPro" id="IPR047565">
    <property type="entry name" value="Alpha-macroglob_thiol-ester_cl"/>
</dbReference>
<evidence type="ECO:0000259" key="7">
    <source>
        <dbReference type="PROSITE" id="PS01178"/>
    </source>
</evidence>
<dbReference type="SMART" id="SM01361">
    <property type="entry name" value="A2M_recep"/>
    <property type="match status" value="1"/>
</dbReference>
<feature type="transmembrane region" description="Helical" evidence="5">
    <location>
        <begin position="193"/>
        <end position="211"/>
    </location>
</feature>
<dbReference type="Pfam" id="PF01821">
    <property type="entry name" value="ANATO"/>
    <property type="match status" value="1"/>
</dbReference>
<dbReference type="SUPFAM" id="SSF47686">
    <property type="entry name" value="Anaphylotoxins (complement system)"/>
    <property type="match status" value="1"/>
</dbReference>
<dbReference type="InterPro" id="IPR008993">
    <property type="entry name" value="TIMP-like_OB-fold"/>
</dbReference>
<dbReference type="Gene3D" id="2.20.130.20">
    <property type="match status" value="1"/>
</dbReference>
<dbReference type="InterPro" id="IPR018933">
    <property type="entry name" value="Netrin_module_non-TIMP"/>
</dbReference>
<dbReference type="InterPro" id="IPR000020">
    <property type="entry name" value="Anaphylatoxin/fibulin"/>
</dbReference>
<dbReference type="SUPFAM" id="SSF50242">
    <property type="entry name" value="TIMP-like"/>
    <property type="match status" value="1"/>
</dbReference>
<keyword evidence="5" id="KW-0812">Transmembrane</keyword>
<dbReference type="PROSITE" id="PS00477">
    <property type="entry name" value="ALPHA_2_MACROGLOBULIN"/>
    <property type="match status" value="1"/>
</dbReference>
<comment type="caution">
    <text evidence="9">The sequence shown here is derived from an EMBL/GenBank/DDBJ whole genome shotgun (WGS) entry which is preliminary data.</text>
</comment>
<evidence type="ECO:0000256" key="4">
    <source>
        <dbReference type="ARBA" id="ARBA00023157"/>
    </source>
</evidence>
<dbReference type="SMART" id="SM00104">
    <property type="entry name" value="ANATO"/>
    <property type="match status" value="1"/>
</dbReference>
<dbReference type="Pfam" id="PF00207">
    <property type="entry name" value="A2M"/>
    <property type="match status" value="1"/>
</dbReference>
<dbReference type="InterPro" id="IPR019742">
    <property type="entry name" value="MacrogloblnA2_CS"/>
</dbReference>
<dbReference type="PROSITE" id="PS50189">
    <property type="entry name" value="NTR"/>
    <property type="match status" value="1"/>
</dbReference>